<dbReference type="PROSITE" id="PS50923">
    <property type="entry name" value="SUSHI"/>
    <property type="match status" value="8"/>
</dbReference>
<feature type="disulfide bond" evidence="4">
    <location>
        <begin position="347"/>
        <end position="374"/>
    </location>
</feature>
<dbReference type="SMART" id="SM00179">
    <property type="entry name" value="EGF_CA"/>
    <property type="match status" value="1"/>
</dbReference>
<feature type="domain" description="Sushi" evidence="6">
    <location>
        <begin position="496"/>
        <end position="553"/>
    </location>
</feature>
<reference evidence="8 9" key="1">
    <citation type="submission" date="2025-04" db="UniProtKB">
        <authorList>
            <consortium name="RefSeq"/>
        </authorList>
    </citation>
    <scope>IDENTIFICATION</scope>
    <source>
        <tissue evidence="8 9">Gonads</tissue>
    </source>
</reference>
<dbReference type="RefSeq" id="XP_013393692.1">
    <property type="nucleotide sequence ID" value="XM_013538238.1"/>
</dbReference>
<protein>
    <submittedName>
        <fullName evidence="8 9">Sushi, von Willebrand factor type A, EGF and pentraxin domain-containing protein 1</fullName>
    </submittedName>
</protein>
<feature type="domain" description="Sushi" evidence="6">
    <location>
        <begin position="663"/>
        <end position="719"/>
    </location>
</feature>
<feature type="domain" description="Sushi" evidence="6">
    <location>
        <begin position="554"/>
        <end position="611"/>
    </location>
</feature>
<dbReference type="SMART" id="SM01411">
    <property type="entry name" value="Ephrin_rec_like"/>
    <property type="match status" value="3"/>
</dbReference>
<dbReference type="Proteomes" id="UP000085678">
    <property type="component" value="Unplaced"/>
</dbReference>
<dbReference type="CDD" id="cd00033">
    <property type="entry name" value="CCP"/>
    <property type="match status" value="8"/>
</dbReference>
<feature type="disulfide bond" evidence="4">
    <location>
        <begin position="229"/>
        <end position="256"/>
    </location>
</feature>
<dbReference type="RefSeq" id="XP_013393617.1">
    <property type="nucleotide sequence ID" value="XM_013538163.2"/>
</dbReference>
<dbReference type="InterPro" id="IPR051277">
    <property type="entry name" value="SEZ6_CSMD_C4BPB_Regulators"/>
</dbReference>
<feature type="disulfide bond" evidence="4">
    <location>
        <begin position="582"/>
        <end position="609"/>
    </location>
</feature>
<dbReference type="PANTHER" id="PTHR45656:SF4">
    <property type="entry name" value="PROTEIN CBR-CLEC-78"/>
    <property type="match status" value="1"/>
</dbReference>
<dbReference type="Gene3D" id="2.10.25.10">
    <property type="entry name" value="Laminin"/>
    <property type="match status" value="1"/>
</dbReference>
<evidence type="ECO:0000256" key="1">
    <source>
        <dbReference type="ARBA" id="ARBA00022729"/>
    </source>
</evidence>
<dbReference type="Gene3D" id="2.10.50.10">
    <property type="entry name" value="Tumor Necrosis Factor Receptor, subunit A, domain 2"/>
    <property type="match status" value="3"/>
</dbReference>
<feature type="domain" description="Sushi" evidence="6">
    <location>
        <begin position="259"/>
        <end position="318"/>
    </location>
</feature>
<evidence type="ECO:0000256" key="2">
    <source>
        <dbReference type="ARBA" id="ARBA00022737"/>
    </source>
</evidence>
<evidence type="ECO:0000313" key="8">
    <source>
        <dbReference type="RefSeq" id="XP_013393617.1"/>
    </source>
</evidence>
<feature type="domain" description="Sushi" evidence="6">
    <location>
        <begin position="319"/>
        <end position="376"/>
    </location>
</feature>
<keyword evidence="1 5" id="KW-0732">Signal</keyword>
<dbReference type="InterPro" id="IPR011641">
    <property type="entry name" value="Tyr-kin_ephrin_A/B_rcpt-like"/>
</dbReference>
<sequence length="1108" mass="121760">MNTLSILLLLAGLTQHAFADFKLTKPEEPDKTVVFIGTRAVHDGRHIIKYTQGRQVRPGTWSQVRKDNVQEGGTSFFKAYRQPYPSDSYLEGTELKKVGGFEKRINVCRGHDYFQGSRTWILTPKSCSEYGQDRWVEEFYFYVASERKPGTALHRYGVCQTKNGGIYGRIVARGSTVSICHGPDVVKEEGNFYTYPGRLFCPLLDAPSNGFQTSSEVRDYGVGAVTFACNIGHQLLGNSVIQCEDNGNWAGQMPTCKAISCGRPSSPNHGSFTGDDFTYRKVVRYSCDEGYQLTTSSPKTRQCLDTGSWSEGEPICERIECNVPNVQNGNVEGGTRFFYGDTISFVCFPRYTLKGAASATCTKDATFSDPIPTCERKRCPNLSHPTNGIMTSSRDFVTESEVIFVCHEGYRLNGEEVVKCEEKGETGVWSAPAPTCGQITCPSPVDPAHGSVLGTDFTYNSAVSFMCDPGFQINGTDRLVCQKDGWDSEPPTCEAISCRTLPVPANGNVMFTTRTYGGNAQFSCNAGYRLDGKSNLFCLETGEWNAHPPRCEPKKCPPLHPLAHGSRDGDSLSYPSTINFTCFPGYELVGSANTSCGEDGTWSNPVPTCRACAIGFYKDSLGPGQCTQCPEHSSTASTASANKEHCQCVSGATRVESGDCKVITCEPLTAPVNGSGRCPGTGYNDQCVFNCDAGFIRQGSHSRKCTADGWTGNPTTCTACPMNTYKEFEGINTCTPCPLNTHTNGLLGTSLQSCVCKPGYRRDSFTCVDIDECAVNNGNCDQRCENLPGRHMCSCTIPGYVLDNDGKTCTLNKTCQSLTDDMPANGFLECKHSDRENSDICHVKCNRGYFFVSGINNYVTCGTDTDFIWSHRVINNTARIPPCTREFFVDTKLPVTVTFKTKDNCNNIELHLTAQQLQQKIQEKVNNLNICRKSCEVQDVSTRCDQSQGNSEVVVTVNFGVLIKNPDENVPLDCDTPCKRLNMRQMLKETFQLKQALEGLFKTQTTSIDYAEARPSLDSQGFSYQKPQILCDPGKVLTSNRLCVPCSAGYYLPDRELRTCLPCPVGTYQTLEGQTSCNPCLEDTTTAGEGSSHPVMCNVVVRKIFRKK</sequence>
<dbReference type="KEGG" id="lak:106161230"/>
<dbReference type="SUPFAM" id="SSF57586">
    <property type="entry name" value="TNF receptor-like"/>
    <property type="match status" value="1"/>
</dbReference>
<evidence type="ECO:0000259" key="6">
    <source>
        <dbReference type="PROSITE" id="PS50923"/>
    </source>
</evidence>
<feature type="chain" id="PRO_5014545811" evidence="5">
    <location>
        <begin position="20"/>
        <end position="1108"/>
    </location>
</feature>
<dbReference type="InterPro" id="IPR035976">
    <property type="entry name" value="Sushi/SCR/CCP_sf"/>
</dbReference>
<dbReference type="OrthoDB" id="6126934at2759"/>
<comment type="caution">
    <text evidence="4">Lacks conserved residue(s) required for the propagation of feature annotation.</text>
</comment>
<organism evidence="7 9">
    <name type="scientific">Lingula anatina</name>
    <name type="common">Brachiopod</name>
    <name type="synonym">Lingula unguis</name>
    <dbReference type="NCBI Taxonomy" id="7574"/>
    <lineage>
        <taxon>Eukaryota</taxon>
        <taxon>Metazoa</taxon>
        <taxon>Spiralia</taxon>
        <taxon>Lophotrochozoa</taxon>
        <taxon>Brachiopoda</taxon>
        <taxon>Linguliformea</taxon>
        <taxon>Lingulata</taxon>
        <taxon>Lingulida</taxon>
        <taxon>Linguloidea</taxon>
        <taxon>Lingulidae</taxon>
        <taxon>Lingula</taxon>
    </lineage>
</organism>
<feature type="signal peptide" evidence="5">
    <location>
        <begin position="1"/>
        <end position="19"/>
    </location>
</feature>
<dbReference type="Gene3D" id="2.10.70.10">
    <property type="entry name" value="Complement Module, domain 1"/>
    <property type="match status" value="9"/>
</dbReference>
<keyword evidence="7" id="KW-1185">Reference proteome</keyword>
<feature type="disulfide bond" evidence="4">
    <location>
        <begin position="524"/>
        <end position="551"/>
    </location>
</feature>
<feature type="domain" description="Sushi" evidence="6">
    <location>
        <begin position="377"/>
        <end position="438"/>
    </location>
</feature>
<accession>A0A1S3I611</accession>
<dbReference type="InterPro" id="IPR000436">
    <property type="entry name" value="Sushi_SCR_CCP_dom"/>
</dbReference>
<proteinExistence type="predicted"/>
<feature type="domain" description="Sushi" evidence="6">
    <location>
        <begin position="199"/>
        <end position="258"/>
    </location>
</feature>
<evidence type="ECO:0000256" key="3">
    <source>
        <dbReference type="ARBA" id="ARBA00023157"/>
    </source>
</evidence>
<dbReference type="AlphaFoldDB" id="A0A1S3I611"/>
<evidence type="ECO:0000313" key="9">
    <source>
        <dbReference type="RefSeq" id="XP_013393692.1"/>
    </source>
</evidence>
<dbReference type="Pfam" id="PF07699">
    <property type="entry name" value="Ephrin_rec_like"/>
    <property type="match status" value="2"/>
</dbReference>
<keyword evidence="4" id="KW-0768">Sushi</keyword>
<dbReference type="GO" id="GO:0005509">
    <property type="term" value="F:calcium ion binding"/>
    <property type="evidence" value="ECO:0007669"/>
    <property type="project" value="InterPro"/>
</dbReference>
<evidence type="ECO:0000256" key="5">
    <source>
        <dbReference type="SAM" id="SignalP"/>
    </source>
</evidence>
<gene>
    <name evidence="8 9" type="primary">LOC106161230</name>
</gene>
<keyword evidence="3 4" id="KW-1015">Disulfide bond</keyword>
<evidence type="ECO:0000313" key="7">
    <source>
        <dbReference type="Proteomes" id="UP000085678"/>
    </source>
</evidence>
<dbReference type="GeneID" id="106161230"/>
<dbReference type="Pfam" id="PF00084">
    <property type="entry name" value="Sushi"/>
    <property type="match status" value="7"/>
</dbReference>
<dbReference type="InterPro" id="IPR001881">
    <property type="entry name" value="EGF-like_Ca-bd_dom"/>
</dbReference>
<name>A0A1S3I611_LINAN</name>
<feature type="domain" description="Sushi" evidence="6">
    <location>
        <begin position="439"/>
        <end position="495"/>
    </location>
</feature>
<dbReference type="Pfam" id="PF14670">
    <property type="entry name" value="FXa_inhibition"/>
    <property type="match status" value="1"/>
</dbReference>
<keyword evidence="2" id="KW-0677">Repeat</keyword>
<dbReference type="SUPFAM" id="SSF57535">
    <property type="entry name" value="Complement control module/SCR domain"/>
    <property type="match status" value="8"/>
</dbReference>
<dbReference type="PANTHER" id="PTHR45656">
    <property type="entry name" value="PROTEIN CBR-CLEC-78"/>
    <property type="match status" value="1"/>
</dbReference>
<evidence type="ECO:0000256" key="4">
    <source>
        <dbReference type="PROSITE-ProRule" id="PRU00302"/>
    </source>
</evidence>
<dbReference type="SUPFAM" id="SSF57196">
    <property type="entry name" value="EGF/Laminin"/>
    <property type="match status" value="1"/>
</dbReference>
<dbReference type="SMART" id="SM00032">
    <property type="entry name" value="CCP"/>
    <property type="match status" value="9"/>
</dbReference>